<organism evidence="3">
    <name type="scientific">Iphione sp. YZ-2018</name>
    <dbReference type="NCBI Taxonomy" id="2153332"/>
    <lineage>
        <taxon>Eukaryota</taxon>
        <taxon>Metazoa</taxon>
        <taxon>Spiralia</taxon>
        <taxon>Lophotrochozoa</taxon>
        <taxon>Annelida</taxon>
        <taxon>Polychaeta</taxon>
        <taxon>Errantia</taxon>
        <taxon>Phyllodocida</taxon>
        <taxon>Iphionidae</taxon>
        <taxon>Iphione</taxon>
    </lineage>
</organism>
<evidence type="ECO:0000256" key="1">
    <source>
        <dbReference type="SAM" id="Phobius"/>
    </source>
</evidence>
<feature type="transmembrane region" description="Helical" evidence="1">
    <location>
        <begin position="48"/>
        <end position="67"/>
    </location>
</feature>
<evidence type="ECO:0000313" key="3">
    <source>
        <dbReference type="EMBL" id="AVW86194.1"/>
    </source>
</evidence>
<keyword evidence="1" id="KW-0812">Transmembrane</keyword>
<keyword evidence="3" id="KW-0496">Mitochondrion</keyword>
<accession>A0A343W6H2</accession>
<feature type="chain" id="PRO_5016625757" evidence="2">
    <location>
        <begin position="17"/>
        <end position="161"/>
    </location>
</feature>
<protein>
    <submittedName>
        <fullName evidence="3">NADH dehydrogenase subunit 6</fullName>
    </submittedName>
</protein>
<geneLocation type="mitochondrion" evidence="3"/>
<keyword evidence="1" id="KW-0472">Membrane</keyword>
<name>A0A343W6H2_9ANNE</name>
<keyword evidence="2" id="KW-0732">Signal</keyword>
<gene>
    <name evidence="3" type="primary">ND6</name>
</gene>
<feature type="transmembrane region" description="Helical" evidence="1">
    <location>
        <begin position="120"/>
        <end position="145"/>
    </location>
</feature>
<keyword evidence="1" id="KW-1133">Transmembrane helix</keyword>
<feature type="signal peptide" evidence="2">
    <location>
        <begin position="1"/>
        <end position="16"/>
    </location>
</feature>
<dbReference type="EMBL" id="KY753835">
    <property type="protein sequence ID" value="AVW86194.1"/>
    <property type="molecule type" value="Genomic_DNA"/>
</dbReference>
<evidence type="ECO:0000256" key="2">
    <source>
        <dbReference type="SAM" id="SignalP"/>
    </source>
</evidence>
<sequence>MLLPLLLSTMAALSLSLILSSSPVSMGLWILFLALTSAALSASMFSSWFGIIIFLIYIGGMLVMFAYFSALSPNEPMSLIVNTLGFFLCTILILPTTLLLKPSNFFYSQSIPSMMKPLTTLFTPFNFIVLMFLAILLFVALVAVVKIAAINKGPLRPFAYV</sequence>
<reference evidence="3" key="1">
    <citation type="journal article" date="2018" name="Mol. Phylogenet. Evol.">
        <title>Phylogeny, evolution and mitochondrial gene order rearrangement in scale worms (Aphroditiformia, Annelida).</title>
        <authorList>
            <person name="Zhang Y."/>
            <person name="Sun J."/>
            <person name="Rouse G.W."/>
            <person name="Wiklund H."/>
            <person name="Pleijel F."/>
            <person name="Watanabe H.K."/>
            <person name="Chen C."/>
            <person name="Qian P.-Y."/>
            <person name="Qiu J.-W."/>
        </authorList>
    </citation>
    <scope>NUCLEOTIDE SEQUENCE</scope>
</reference>
<proteinExistence type="predicted"/>
<dbReference type="AlphaFoldDB" id="A0A343W6H2"/>
<feature type="transmembrane region" description="Helical" evidence="1">
    <location>
        <begin position="79"/>
        <end position="100"/>
    </location>
</feature>